<comment type="caution">
    <text evidence="2">The sequence shown here is derived from an EMBL/GenBank/DDBJ whole genome shotgun (WGS) entry which is preliminary data.</text>
</comment>
<organism evidence="2 3">
    <name type="scientific">Blattamonas nauphoetae</name>
    <dbReference type="NCBI Taxonomy" id="2049346"/>
    <lineage>
        <taxon>Eukaryota</taxon>
        <taxon>Metamonada</taxon>
        <taxon>Preaxostyla</taxon>
        <taxon>Oxymonadida</taxon>
        <taxon>Blattamonas</taxon>
    </lineage>
</organism>
<gene>
    <name evidence="2" type="ORF">BLNAU_11108</name>
</gene>
<proteinExistence type="predicted"/>
<protein>
    <submittedName>
        <fullName evidence="2">Uncharacterized protein</fullName>
    </submittedName>
</protein>
<accession>A0ABQ9XNK7</accession>
<sequence length="146" mass="15941">MICSEKSRITPRRSLSFINSSNIRSSPSVQSASCPPFVLLIKHRRICYITTVEISAQTSFRWVADSSASVCRHAIPLIETALPVLFSRVCTVGCTISLAAEERMPALSGQAPQLSSRRPNSQTRPNQSSCRSSASQLTEAKTASRK</sequence>
<dbReference type="EMBL" id="JARBJD010000084">
    <property type="protein sequence ID" value="KAK2954006.1"/>
    <property type="molecule type" value="Genomic_DNA"/>
</dbReference>
<feature type="region of interest" description="Disordered" evidence="1">
    <location>
        <begin position="107"/>
        <end position="146"/>
    </location>
</feature>
<feature type="compositionally biased region" description="Polar residues" evidence="1">
    <location>
        <begin position="110"/>
        <end position="146"/>
    </location>
</feature>
<evidence type="ECO:0000256" key="1">
    <source>
        <dbReference type="SAM" id="MobiDB-lite"/>
    </source>
</evidence>
<reference evidence="2 3" key="1">
    <citation type="journal article" date="2022" name="bioRxiv">
        <title>Genomics of Preaxostyla Flagellates Illuminates Evolutionary Transitions and the Path Towards Mitochondrial Loss.</title>
        <authorList>
            <person name="Novak L.V.F."/>
            <person name="Treitli S.C."/>
            <person name="Pyrih J."/>
            <person name="Halakuc P."/>
            <person name="Pipaliya S.V."/>
            <person name="Vacek V."/>
            <person name="Brzon O."/>
            <person name="Soukal P."/>
            <person name="Eme L."/>
            <person name="Dacks J.B."/>
            <person name="Karnkowska A."/>
            <person name="Elias M."/>
            <person name="Hampl V."/>
        </authorList>
    </citation>
    <scope>NUCLEOTIDE SEQUENCE [LARGE SCALE GENOMIC DNA]</scope>
    <source>
        <strain evidence="2">NAU3</strain>
        <tissue evidence="2">Gut</tissue>
    </source>
</reference>
<keyword evidence="3" id="KW-1185">Reference proteome</keyword>
<evidence type="ECO:0000313" key="2">
    <source>
        <dbReference type="EMBL" id="KAK2954006.1"/>
    </source>
</evidence>
<name>A0ABQ9XNK7_9EUKA</name>
<evidence type="ECO:0000313" key="3">
    <source>
        <dbReference type="Proteomes" id="UP001281761"/>
    </source>
</evidence>
<dbReference type="Proteomes" id="UP001281761">
    <property type="component" value="Unassembled WGS sequence"/>
</dbReference>